<evidence type="ECO:0000313" key="11">
    <source>
        <dbReference type="EMBL" id="TPG58294.1"/>
    </source>
</evidence>
<evidence type="ECO:0000256" key="1">
    <source>
        <dbReference type="ARBA" id="ARBA00004651"/>
    </source>
</evidence>
<protein>
    <submittedName>
        <fullName evidence="11">Sodium:proton antiporter</fullName>
    </submittedName>
</protein>
<keyword evidence="6 9" id="KW-1133">Transmembrane helix</keyword>
<evidence type="ECO:0000256" key="4">
    <source>
        <dbReference type="ARBA" id="ARBA00022475"/>
    </source>
</evidence>
<feature type="transmembrane region" description="Helical" evidence="9">
    <location>
        <begin position="160"/>
        <end position="179"/>
    </location>
</feature>
<feature type="transmembrane region" description="Helical" evidence="9">
    <location>
        <begin position="350"/>
        <end position="367"/>
    </location>
</feature>
<evidence type="ECO:0000313" key="12">
    <source>
        <dbReference type="Proteomes" id="UP000317663"/>
    </source>
</evidence>
<dbReference type="GO" id="GO:0005886">
    <property type="term" value="C:plasma membrane"/>
    <property type="evidence" value="ECO:0007669"/>
    <property type="project" value="UniProtKB-SubCell"/>
</dbReference>
<gene>
    <name evidence="11" type="ORF">EAH77_18795</name>
</gene>
<dbReference type="AlphaFoldDB" id="A0A502G954"/>
<name>A0A502G954_9GAMM</name>
<feature type="transmembrane region" description="Helical" evidence="9">
    <location>
        <begin position="414"/>
        <end position="434"/>
    </location>
</feature>
<evidence type="ECO:0000256" key="5">
    <source>
        <dbReference type="ARBA" id="ARBA00022692"/>
    </source>
</evidence>
<evidence type="ECO:0000256" key="9">
    <source>
        <dbReference type="SAM" id="Phobius"/>
    </source>
</evidence>
<keyword evidence="4" id="KW-1003">Cell membrane</keyword>
<dbReference type="InterPro" id="IPR006153">
    <property type="entry name" value="Cation/H_exchanger_TM"/>
</dbReference>
<keyword evidence="12" id="KW-1185">Reference proteome</keyword>
<dbReference type="InterPro" id="IPR038770">
    <property type="entry name" value="Na+/solute_symporter_sf"/>
</dbReference>
<evidence type="ECO:0000256" key="6">
    <source>
        <dbReference type="ARBA" id="ARBA00022989"/>
    </source>
</evidence>
<dbReference type="RefSeq" id="WP_140474450.1">
    <property type="nucleotide sequence ID" value="NZ_RCZD01000011.1"/>
</dbReference>
<feature type="transmembrane region" description="Helical" evidence="9">
    <location>
        <begin position="234"/>
        <end position="260"/>
    </location>
</feature>
<feature type="transmembrane region" description="Helical" evidence="9">
    <location>
        <begin position="379"/>
        <end position="399"/>
    </location>
</feature>
<dbReference type="PANTHER" id="PTHR32507">
    <property type="entry name" value="NA(+)/H(+) ANTIPORTER 1"/>
    <property type="match status" value="1"/>
</dbReference>
<reference evidence="11 12" key="1">
    <citation type="journal article" date="2019" name="Environ. Microbiol.">
        <title>Species interactions and distinct microbial communities in high Arctic permafrost affected cryosols are associated with the CH4 and CO2 gas fluxes.</title>
        <authorList>
            <person name="Altshuler I."/>
            <person name="Hamel J."/>
            <person name="Turney S."/>
            <person name="Magnuson E."/>
            <person name="Levesque R."/>
            <person name="Greer C."/>
            <person name="Whyte L.G."/>
        </authorList>
    </citation>
    <scope>NUCLEOTIDE SEQUENCE [LARGE SCALE GENOMIC DNA]</scope>
    <source>
        <strain evidence="11 12">E4</strain>
    </source>
</reference>
<feature type="domain" description="Cation/H+ exchanger transmembrane" evidence="10">
    <location>
        <begin position="21"/>
        <end position="268"/>
    </location>
</feature>
<dbReference type="EMBL" id="RCZD01000011">
    <property type="protein sequence ID" value="TPG58294.1"/>
    <property type="molecule type" value="Genomic_DNA"/>
</dbReference>
<keyword evidence="5 9" id="KW-0812">Transmembrane</keyword>
<feature type="transmembrane region" description="Helical" evidence="9">
    <location>
        <begin position="32"/>
        <end position="52"/>
    </location>
</feature>
<evidence type="ECO:0000259" key="10">
    <source>
        <dbReference type="Pfam" id="PF00999"/>
    </source>
</evidence>
<dbReference type="GO" id="GO:0015297">
    <property type="term" value="F:antiporter activity"/>
    <property type="evidence" value="ECO:0007669"/>
    <property type="project" value="UniProtKB-KW"/>
</dbReference>
<proteinExistence type="predicted"/>
<feature type="domain" description="Cation/H+ exchanger transmembrane" evidence="10">
    <location>
        <begin position="319"/>
        <end position="436"/>
    </location>
</feature>
<dbReference type="GO" id="GO:1902600">
    <property type="term" value="P:proton transmembrane transport"/>
    <property type="evidence" value="ECO:0007669"/>
    <property type="project" value="InterPro"/>
</dbReference>
<feature type="transmembrane region" description="Helical" evidence="9">
    <location>
        <begin position="64"/>
        <end position="84"/>
    </location>
</feature>
<evidence type="ECO:0000256" key="7">
    <source>
        <dbReference type="ARBA" id="ARBA00023065"/>
    </source>
</evidence>
<feature type="transmembrane region" description="Helical" evidence="9">
    <location>
        <begin position="96"/>
        <end position="114"/>
    </location>
</feature>
<dbReference type="OrthoDB" id="9810860at2"/>
<comment type="subcellular location">
    <subcellularLocation>
        <location evidence="1">Cell membrane</location>
        <topology evidence="1">Multi-pass membrane protein</topology>
    </subcellularLocation>
</comment>
<dbReference type="Gene3D" id="1.20.1530.20">
    <property type="match status" value="1"/>
</dbReference>
<sequence length="451" mass="47925">MSFLGWTAAVGGLLLLMSLASGWIHRSPVTSFGLYLAAGVACGPWALDLLHIDIVAHSALTGRLTEIAMAASLFITGLKLRIPFRDHGWRIGARLAFPGMLLTVAGITVVAHYLTSLSWPMALAFGAIVAPTDPVLASLISVNDASDSDNLRVSLSSEAGMNDGSALPILMLALLLMNTTEPLTYLQIGHWALVDVLWALLGGLGIGYGLGRLIGLLATHFRHAQGDIAPSDFIALALIALSYAAAQSLDASGFLAAFAAGVGLRSAELRIVNLHPPENMADDLRYRPAEELVNPHIRHSFADRGPAKSMGLVVGDALSFGDTIERLFAAAIIVVLGITLSQHWDPMGLLIAAVLFIVIRPASVYIATLGGQVPRARRLMIGWLGIRGIGSINYIAYAYTHGMAGAEAGRMADIAFTVIVTSVLVHGLTVTPLLNWRQGRQALRAEQEKEK</sequence>
<evidence type="ECO:0000256" key="2">
    <source>
        <dbReference type="ARBA" id="ARBA00022448"/>
    </source>
</evidence>
<organism evidence="11 12">
    <name type="scientific">Ewingella americana</name>
    <dbReference type="NCBI Taxonomy" id="41202"/>
    <lineage>
        <taxon>Bacteria</taxon>
        <taxon>Pseudomonadati</taxon>
        <taxon>Pseudomonadota</taxon>
        <taxon>Gammaproteobacteria</taxon>
        <taxon>Enterobacterales</taxon>
        <taxon>Yersiniaceae</taxon>
        <taxon>Ewingella</taxon>
    </lineage>
</organism>
<evidence type="ECO:0000256" key="3">
    <source>
        <dbReference type="ARBA" id="ARBA00022449"/>
    </source>
</evidence>
<feature type="transmembrane region" description="Helical" evidence="9">
    <location>
        <begin position="191"/>
        <end position="214"/>
    </location>
</feature>
<keyword evidence="7" id="KW-0406">Ion transport</keyword>
<comment type="caution">
    <text evidence="11">The sequence shown here is derived from an EMBL/GenBank/DDBJ whole genome shotgun (WGS) entry which is preliminary data.</text>
</comment>
<evidence type="ECO:0000256" key="8">
    <source>
        <dbReference type="ARBA" id="ARBA00023136"/>
    </source>
</evidence>
<feature type="transmembrane region" description="Helical" evidence="9">
    <location>
        <begin position="327"/>
        <end position="344"/>
    </location>
</feature>
<accession>A0A502G954</accession>
<keyword evidence="3" id="KW-0050">Antiport</keyword>
<keyword evidence="2" id="KW-0813">Transport</keyword>
<dbReference type="Proteomes" id="UP000317663">
    <property type="component" value="Unassembled WGS sequence"/>
</dbReference>
<keyword evidence="8 9" id="KW-0472">Membrane</keyword>
<dbReference type="Pfam" id="PF00999">
    <property type="entry name" value="Na_H_Exchanger"/>
    <property type="match status" value="2"/>
</dbReference>
<dbReference type="PANTHER" id="PTHR32507:SF8">
    <property type="entry name" value="CNH1P"/>
    <property type="match status" value="1"/>
</dbReference>